<name>D9SUD3_CLOC7</name>
<dbReference type="GO" id="GO:0000160">
    <property type="term" value="P:phosphorelay signal transduction system"/>
    <property type="evidence" value="ECO:0007669"/>
    <property type="project" value="InterPro"/>
</dbReference>
<organism evidence="9 10">
    <name type="scientific">Clostridium cellulovorans (strain ATCC 35296 / DSM 3052 / OCM 3 / 743B)</name>
    <dbReference type="NCBI Taxonomy" id="573061"/>
    <lineage>
        <taxon>Bacteria</taxon>
        <taxon>Bacillati</taxon>
        <taxon>Bacillota</taxon>
        <taxon>Clostridia</taxon>
        <taxon>Eubacteriales</taxon>
        <taxon>Clostridiaceae</taxon>
        <taxon>Clostridium</taxon>
    </lineage>
</organism>
<dbReference type="InterPro" id="IPR020449">
    <property type="entry name" value="Tscrpt_reg_AraC-type_HTH"/>
</dbReference>
<dbReference type="eggNOG" id="COG4753">
    <property type="taxonomic scope" value="Bacteria"/>
</dbReference>
<keyword evidence="3" id="KW-0238">DNA-binding</keyword>
<dbReference type="GO" id="GO:0043565">
    <property type="term" value="F:sequence-specific DNA binding"/>
    <property type="evidence" value="ECO:0007669"/>
    <property type="project" value="InterPro"/>
</dbReference>
<dbReference type="PANTHER" id="PTHR43280">
    <property type="entry name" value="ARAC-FAMILY TRANSCRIPTIONAL REGULATOR"/>
    <property type="match status" value="1"/>
</dbReference>
<sequence length="529" mass="60999">MLKVLIVDDDKIIRKGLIKIISRKCPEVIIAGEATNGKNALHQLEQLDVNVVITDIKMPIMDGTELVEEISKLYPNIITVVLSGFDDYKYVRSVMKKGAVDYLLKPISEDELERIFKEAEEKLSSITKEELILKEVNESLNGIENLVEEKYLLKLIYNSQEFIKEGLSRIGKDNFDKDGKFRAIVIGRDIFSKMIIEKEPISNIFDSLKLELVDVIRKAGLSNKTLFGEVKGNIAIIIKYEEPEEIKDCIKILLNAINTEDISASVGISEEYGSITVTEKYFPQALKALSYRFYFGFNSIIDFNEIKERENSVDLQKINELEEALIKSIEICKSKEVKGAVERIITFLAEKNVPPDVFRRKLHNIISAIIALIPEVQYFNEESDENKILFIIDNLQTLWEMKTELPVLIYKMSEEIKDIRLSRSTKIIELAKTYIEENYDRELTLKEVAEEVYLNPNYFSELFKAQTGKNFIDYLIEKRIKSSQEMLRKSTYKIYQVAEMVGYQEVTSFNRAFKKVVGISPSEYIKLVK</sequence>
<proteinExistence type="predicted"/>
<evidence type="ECO:0000313" key="10">
    <source>
        <dbReference type="Proteomes" id="UP000002730"/>
    </source>
</evidence>
<evidence type="ECO:0000256" key="5">
    <source>
        <dbReference type="ARBA" id="ARBA00024867"/>
    </source>
</evidence>
<evidence type="ECO:0000256" key="4">
    <source>
        <dbReference type="ARBA" id="ARBA00023163"/>
    </source>
</evidence>
<dbReference type="InterPro" id="IPR018060">
    <property type="entry name" value="HTH_AraC"/>
</dbReference>
<dbReference type="PANTHER" id="PTHR43280:SF2">
    <property type="entry name" value="HTH-TYPE TRANSCRIPTIONAL REGULATOR EXSA"/>
    <property type="match status" value="1"/>
</dbReference>
<dbReference type="AlphaFoldDB" id="D9SUD3"/>
<dbReference type="RefSeq" id="WP_010073272.1">
    <property type="nucleotide sequence ID" value="NC_014393.1"/>
</dbReference>
<protein>
    <recommendedName>
        <fullName evidence="1">Stage 0 sporulation protein A homolog</fullName>
    </recommendedName>
</protein>
<dbReference type="SUPFAM" id="SSF46689">
    <property type="entry name" value="Homeodomain-like"/>
    <property type="match status" value="2"/>
</dbReference>
<dbReference type="Pfam" id="PF00072">
    <property type="entry name" value="Response_reg"/>
    <property type="match status" value="1"/>
</dbReference>
<evidence type="ECO:0000313" key="9">
    <source>
        <dbReference type="EMBL" id="ADL52888.1"/>
    </source>
</evidence>
<dbReference type="GO" id="GO:0003700">
    <property type="term" value="F:DNA-binding transcription factor activity"/>
    <property type="evidence" value="ECO:0007669"/>
    <property type="project" value="InterPro"/>
</dbReference>
<dbReference type="InterPro" id="IPR009057">
    <property type="entry name" value="Homeodomain-like_sf"/>
</dbReference>
<keyword evidence="4" id="KW-0804">Transcription</keyword>
<dbReference type="PROSITE" id="PS50110">
    <property type="entry name" value="RESPONSE_REGULATORY"/>
    <property type="match status" value="1"/>
</dbReference>
<evidence type="ECO:0000259" key="7">
    <source>
        <dbReference type="PROSITE" id="PS01124"/>
    </source>
</evidence>
<dbReference type="SMART" id="SM00342">
    <property type="entry name" value="HTH_ARAC"/>
    <property type="match status" value="1"/>
</dbReference>
<dbReference type="Gene3D" id="3.40.50.2300">
    <property type="match status" value="1"/>
</dbReference>
<dbReference type="KEGG" id="ccb:Clocel_3202"/>
<evidence type="ECO:0000256" key="1">
    <source>
        <dbReference type="ARBA" id="ARBA00018672"/>
    </source>
</evidence>
<evidence type="ECO:0000256" key="3">
    <source>
        <dbReference type="ARBA" id="ARBA00023125"/>
    </source>
</evidence>
<dbReference type="CDD" id="cd17536">
    <property type="entry name" value="REC_YesN-like"/>
    <property type="match status" value="1"/>
</dbReference>
<dbReference type="PROSITE" id="PS00041">
    <property type="entry name" value="HTH_ARAC_FAMILY_1"/>
    <property type="match status" value="1"/>
</dbReference>
<evidence type="ECO:0000259" key="8">
    <source>
        <dbReference type="PROSITE" id="PS50110"/>
    </source>
</evidence>
<accession>D9SUD3</accession>
<dbReference type="InterPro" id="IPR001789">
    <property type="entry name" value="Sig_transdc_resp-reg_receiver"/>
</dbReference>
<dbReference type="Gene3D" id="1.10.10.60">
    <property type="entry name" value="Homeodomain-like"/>
    <property type="match status" value="2"/>
</dbReference>
<dbReference type="PROSITE" id="PS01124">
    <property type="entry name" value="HTH_ARAC_FAMILY_2"/>
    <property type="match status" value="1"/>
</dbReference>
<evidence type="ECO:0000256" key="2">
    <source>
        <dbReference type="ARBA" id="ARBA00023015"/>
    </source>
</evidence>
<feature type="modified residue" description="4-aspartylphosphate" evidence="6">
    <location>
        <position position="55"/>
    </location>
</feature>
<keyword evidence="6" id="KW-0597">Phosphoprotein</keyword>
<dbReference type="InterPro" id="IPR011006">
    <property type="entry name" value="CheY-like_superfamily"/>
</dbReference>
<comment type="function">
    <text evidence="5">May play the central regulatory role in sporulation. It may be an element of the effector pathway responsible for the activation of sporulation genes in response to nutritional stress. Spo0A may act in concert with spo0H (a sigma factor) to control the expression of some genes that are critical to the sporulation process.</text>
</comment>
<gene>
    <name evidence="9" type="ordered locus">Clocel_3202</name>
</gene>
<dbReference type="HOGENOM" id="CLU_000445_5_0_9"/>
<keyword evidence="10" id="KW-1185">Reference proteome</keyword>
<dbReference type="STRING" id="573061.Clocel_3202"/>
<keyword evidence="2" id="KW-0805">Transcription regulation</keyword>
<feature type="domain" description="HTH araC/xylS-type" evidence="7">
    <location>
        <begin position="429"/>
        <end position="527"/>
    </location>
</feature>
<dbReference type="EMBL" id="CP002160">
    <property type="protein sequence ID" value="ADL52888.1"/>
    <property type="molecule type" value="Genomic_DNA"/>
</dbReference>
<feature type="domain" description="Response regulatory" evidence="8">
    <location>
        <begin position="3"/>
        <end position="120"/>
    </location>
</feature>
<dbReference type="Pfam" id="PF12833">
    <property type="entry name" value="HTH_18"/>
    <property type="match status" value="1"/>
</dbReference>
<dbReference type="PRINTS" id="PR00032">
    <property type="entry name" value="HTHARAC"/>
</dbReference>
<evidence type="ECO:0000256" key="6">
    <source>
        <dbReference type="PROSITE-ProRule" id="PRU00169"/>
    </source>
</evidence>
<dbReference type="eggNOG" id="COG2207">
    <property type="taxonomic scope" value="Bacteria"/>
</dbReference>
<dbReference type="Proteomes" id="UP000002730">
    <property type="component" value="Chromosome"/>
</dbReference>
<dbReference type="OrthoDB" id="9794370at2"/>
<dbReference type="InterPro" id="IPR018062">
    <property type="entry name" value="HTH_AraC-typ_CS"/>
</dbReference>
<reference evidence="9 10" key="1">
    <citation type="submission" date="2010-08" db="EMBL/GenBank/DDBJ databases">
        <title>Complete sequence of Clostridium cellulovorans 743B.</title>
        <authorList>
            <consortium name="US DOE Joint Genome Institute"/>
            <person name="Lucas S."/>
            <person name="Copeland A."/>
            <person name="Lapidus A."/>
            <person name="Cheng J.-F."/>
            <person name="Bruce D."/>
            <person name="Goodwin L."/>
            <person name="Pitluck S."/>
            <person name="Chertkov O."/>
            <person name="Detter J.C."/>
            <person name="Han C."/>
            <person name="Tapia R."/>
            <person name="Land M."/>
            <person name="Hauser L."/>
            <person name="Chang Y.-J."/>
            <person name="Jeffries C."/>
            <person name="Kyrpides N."/>
            <person name="Ivanova N."/>
            <person name="Mikhailova N."/>
            <person name="Hemme C.L."/>
            <person name="Woyke T."/>
        </authorList>
    </citation>
    <scope>NUCLEOTIDE SEQUENCE [LARGE SCALE GENOMIC DNA]</scope>
    <source>
        <strain evidence="10">ATCC 35296 / DSM 3052 / OCM 3 / 743B</strain>
    </source>
</reference>
<dbReference type="SMART" id="SM00448">
    <property type="entry name" value="REC"/>
    <property type="match status" value="1"/>
</dbReference>
<dbReference type="SUPFAM" id="SSF52172">
    <property type="entry name" value="CheY-like"/>
    <property type="match status" value="1"/>
</dbReference>